<comment type="caution">
    <text evidence="3">The sequence shown here is derived from an EMBL/GenBank/DDBJ whole genome shotgun (WGS) entry which is preliminary data.</text>
</comment>
<gene>
    <name evidence="3" type="primary">PEG10</name>
    <name evidence="3" type="ORF">BGZ97_008927</name>
</gene>
<sequence length="139" mass="15495">MDLNAVLIKKIAPEERQHRMDLRLCLYCGGSGHQVRGCPVKKPIHANVMTAEDDEEENGEAGIYGAMSSFIDSDFIVKYGLPKSLLRHAVPLNMADGYASKSDPVTHFAKVHLSIQDHHEDIALHVTKIYRYPIILGVD</sequence>
<dbReference type="InterPro" id="IPR036875">
    <property type="entry name" value="Znf_CCHC_sf"/>
</dbReference>
<dbReference type="GO" id="GO:0003676">
    <property type="term" value="F:nucleic acid binding"/>
    <property type="evidence" value="ECO:0007669"/>
    <property type="project" value="InterPro"/>
</dbReference>
<keyword evidence="4" id="KW-1185">Reference proteome</keyword>
<dbReference type="InterPro" id="IPR001878">
    <property type="entry name" value="Znf_CCHC"/>
</dbReference>
<accession>A0A9P6QP03</accession>
<dbReference type="Gene3D" id="2.40.70.10">
    <property type="entry name" value="Acid Proteases"/>
    <property type="match status" value="1"/>
</dbReference>
<feature type="domain" description="CCHC-type" evidence="2">
    <location>
        <begin position="25"/>
        <end position="39"/>
    </location>
</feature>
<dbReference type="AlphaFoldDB" id="A0A9P6QP03"/>
<evidence type="ECO:0000259" key="2">
    <source>
        <dbReference type="PROSITE" id="PS50158"/>
    </source>
</evidence>
<organism evidence="3 4">
    <name type="scientific">Linnemannia gamsii</name>
    <dbReference type="NCBI Taxonomy" id="64522"/>
    <lineage>
        <taxon>Eukaryota</taxon>
        <taxon>Fungi</taxon>
        <taxon>Fungi incertae sedis</taxon>
        <taxon>Mucoromycota</taxon>
        <taxon>Mortierellomycotina</taxon>
        <taxon>Mortierellomycetes</taxon>
        <taxon>Mortierellales</taxon>
        <taxon>Mortierellaceae</taxon>
        <taxon>Linnemannia</taxon>
    </lineage>
</organism>
<evidence type="ECO:0000256" key="1">
    <source>
        <dbReference type="PROSITE-ProRule" id="PRU00047"/>
    </source>
</evidence>
<keyword evidence="1" id="KW-0862">Zinc</keyword>
<dbReference type="PROSITE" id="PS50158">
    <property type="entry name" value="ZF_CCHC"/>
    <property type="match status" value="1"/>
</dbReference>
<name>A0A9P6QP03_9FUNG</name>
<dbReference type="GO" id="GO:0008270">
    <property type="term" value="F:zinc ion binding"/>
    <property type="evidence" value="ECO:0007669"/>
    <property type="project" value="UniProtKB-KW"/>
</dbReference>
<evidence type="ECO:0000313" key="4">
    <source>
        <dbReference type="Proteomes" id="UP000823405"/>
    </source>
</evidence>
<dbReference type="InterPro" id="IPR021109">
    <property type="entry name" value="Peptidase_aspartic_dom_sf"/>
</dbReference>
<keyword evidence="1" id="KW-0479">Metal-binding</keyword>
<dbReference type="EMBL" id="JAAAIN010004166">
    <property type="protein sequence ID" value="KAG0282588.1"/>
    <property type="molecule type" value="Genomic_DNA"/>
</dbReference>
<keyword evidence="1" id="KW-0863">Zinc-finger</keyword>
<dbReference type="Proteomes" id="UP000823405">
    <property type="component" value="Unassembled WGS sequence"/>
</dbReference>
<proteinExistence type="predicted"/>
<dbReference type="OrthoDB" id="3341476at2759"/>
<evidence type="ECO:0000313" key="3">
    <source>
        <dbReference type="EMBL" id="KAG0282588.1"/>
    </source>
</evidence>
<reference evidence="3" key="1">
    <citation type="journal article" date="2020" name="Fungal Divers.">
        <title>Resolving the Mortierellaceae phylogeny through synthesis of multi-gene phylogenetics and phylogenomics.</title>
        <authorList>
            <person name="Vandepol N."/>
            <person name="Liber J."/>
            <person name="Desiro A."/>
            <person name="Na H."/>
            <person name="Kennedy M."/>
            <person name="Barry K."/>
            <person name="Grigoriev I.V."/>
            <person name="Miller A.N."/>
            <person name="O'Donnell K."/>
            <person name="Stajich J.E."/>
            <person name="Bonito G."/>
        </authorList>
    </citation>
    <scope>NUCLEOTIDE SEQUENCE</scope>
    <source>
        <strain evidence="3">NVP60</strain>
    </source>
</reference>
<dbReference type="SUPFAM" id="SSF57756">
    <property type="entry name" value="Retrovirus zinc finger-like domains"/>
    <property type="match status" value="1"/>
</dbReference>
<protein>
    <submittedName>
        <fullName evidence="3">Retrotransposon-derived protein peg10</fullName>
    </submittedName>
</protein>
<dbReference type="CDD" id="cd00303">
    <property type="entry name" value="retropepsin_like"/>
    <property type="match status" value="1"/>
</dbReference>
<feature type="non-terminal residue" evidence="3">
    <location>
        <position position="1"/>
    </location>
</feature>